<feature type="non-terminal residue" evidence="2">
    <location>
        <position position="1"/>
    </location>
</feature>
<accession>A0A0F9JUA5</accession>
<reference evidence="2" key="1">
    <citation type="journal article" date="2015" name="Nature">
        <title>Complex archaea that bridge the gap between prokaryotes and eukaryotes.</title>
        <authorList>
            <person name="Spang A."/>
            <person name="Saw J.H."/>
            <person name="Jorgensen S.L."/>
            <person name="Zaremba-Niedzwiedzka K."/>
            <person name="Martijn J."/>
            <person name="Lind A.E."/>
            <person name="van Eijk R."/>
            <person name="Schleper C."/>
            <person name="Guy L."/>
            <person name="Ettema T.J."/>
        </authorList>
    </citation>
    <scope>NUCLEOTIDE SEQUENCE</scope>
</reference>
<sequence length="141" mass="15198">AWRRNCPGVLGNLYGAEELDDVGNVDQAPAVTVAEIVEARTEALEAEGAPEDPSDDADPEWDATEGPPDDPEYDMQDVFRALWKRMQGSTPPWGWQHLSSITGWPEGAGREAGVRALLTDAIGSEDELAGMVFSALEATRS</sequence>
<feature type="compositionally biased region" description="Acidic residues" evidence="1">
    <location>
        <begin position="44"/>
        <end position="74"/>
    </location>
</feature>
<comment type="caution">
    <text evidence="2">The sequence shown here is derived from an EMBL/GenBank/DDBJ whole genome shotgun (WGS) entry which is preliminary data.</text>
</comment>
<protein>
    <submittedName>
        <fullName evidence="2">Uncharacterized protein</fullName>
    </submittedName>
</protein>
<feature type="region of interest" description="Disordered" evidence="1">
    <location>
        <begin position="40"/>
        <end position="74"/>
    </location>
</feature>
<proteinExistence type="predicted"/>
<dbReference type="EMBL" id="LAZR01016902">
    <property type="protein sequence ID" value="KKM02538.1"/>
    <property type="molecule type" value="Genomic_DNA"/>
</dbReference>
<name>A0A0F9JUA5_9ZZZZ</name>
<organism evidence="2">
    <name type="scientific">marine sediment metagenome</name>
    <dbReference type="NCBI Taxonomy" id="412755"/>
    <lineage>
        <taxon>unclassified sequences</taxon>
        <taxon>metagenomes</taxon>
        <taxon>ecological metagenomes</taxon>
    </lineage>
</organism>
<evidence type="ECO:0000313" key="2">
    <source>
        <dbReference type="EMBL" id="KKM02538.1"/>
    </source>
</evidence>
<gene>
    <name evidence="2" type="ORF">LCGC14_1783390</name>
</gene>
<evidence type="ECO:0000256" key="1">
    <source>
        <dbReference type="SAM" id="MobiDB-lite"/>
    </source>
</evidence>
<dbReference type="AlphaFoldDB" id="A0A0F9JUA5"/>